<evidence type="ECO:0000256" key="1">
    <source>
        <dbReference type="SAM" id="Phobius"/>
    </source>
</evidence>
<reference evidence="2 3" key="1">
    <citation type="journal article" date="2015" name="Nature">
        <title>rRNA introns, odd ribosomes, and small enigmatic genomes across a large radiation of phyla.</title>
        <authorList>
            <person name="Brown C.T."/>
            <person name="Hug L.A."/>
            <person name="Thomas B.C."/>
            <person name="Sharon I."/>
            <person name="Castelle C.J."/>
            <person name="Singh A."/>
            <person name="Wilkins M.J."/>
            <person name="Williams K.H."/>
            <person name="Banfield J.F."/>
        </authorList>
    </citation>
    <scope>NUCLEOTIDE SEQUENCE [LARGE SCALE GENOMIC DNA]</scope>
</reference>
<feature type="transmembrane region" description="Helical" evidence="1">
    <location>
        <begin position="116"/>
        <end position="134"/>
    </location>
</feature>
<dbReference type="STRING" id="1619122.UX73_C0013G0003"/>
<dbReference type="EMBL" id="LCNH01000013">
    <property type="protein sequence ID" value="KKU50826.1"/>
    <property type="molecule type" value="Genomic_DNA"/>
</dbReference>
<comment type="caution">
    <text evidence="2">The sequence shown here is derived from an EMBL/GenBank/DDBJ whole genome shotgun (WGS) entry which is preliminary data.</text>
</comment>
<keyword evidence="1" id="KW-0472">Membrane</keyword>
<sequence>MFSKILVKLVDQAIVPALLLIAARILSVALISYRLGIELTINSFSLVLPDKESLLTVNSYSVLAMVSVLSVGLFYVLLKSYIFHDTHITPAMTAKVFTLRLSTFIQSSFDLYSQGVVWLSYLYLLTLVSGVLVFSGLLHVWVLVVAGVFSTMATYLLVLDVEREFAFSKSYKKRQPANEFVLNLEDMDD</sequence>
<protein>
    <submittedName>
        <fullName evidence="2">Uncharacterized protein</fullName>
    </submittedName>
</protein>
<gene>
    <name evidence="2" type="ORF">UX73_C0013G0003</name>
</gene>
<feature type="transmembrane region" description="Helical" evidence="1">
    <location>
        <begin position="140"/>
        <end position="159"/>
    </location>
</feature>
<keyword evidence="1" id="KW-1133">Transmembrane helix</keyword>
<feature type="transmembrane region" description="Helical" evidence="1">
    <location>
        <begin position="57"/>
        <end position="78"/>
    </location>
</feature>
<feature type="transmembrane region" description="Helical" evidence="1">
    <location>
        <begin position="12"/>
        <end position="37"/>
    </location>
</feature>
<evidence type="ECO:0000313" key="3">
    <source>
        <dbReference type="Proteomes" id="UP000034873"/>
    </source>
</evidence>
<proteinExistence type="predicted"/>
<keyword evidence="1" id="KW-0812">Transmembrane</keyword>
<name>A0A0G1R0U6_UNCKA</name>
<dbReference type="AlphaFoldDB" id="A0A0G1R0U6"/>
<dbReference type="Proteomes" id="UP000034873">
    <property type="component" value="Unassembled WGS sequence"/>
</dbReference>
<organism evidence="2 3">
    <name type="scientific">candidate division WWE3 bacterium GW2011_GWC1_47_10</name>
    <dbReference type="NCBI Taxonomy" id="1619122"/>
    <lineage>
        <taxon>Bacteria</taxon>
        <taxon>Katanobacteria</taxon>
    </lineage>
</organism>
<accession>A0A0G1R0U6</accession>
<evidence type="ECO:0000313" key="2">
    <source>
        <dbReference type="EMBL" id="KKU50826.1"/>
    </source>
</evidence>